<keyword evidence="1" id="KW-0472">Membrane</keyword>
<evidence type="ECO:0000313" key="2">
    <source>
        <dbReference type="EMBL" id="MBF6023968.1"/>
    </source>
</evidence>
<feature type="transmembrane region" description="Helical" evidence="1">
    <location>
        <begin position="12"/>
        <end position="33"/>
    </location>
</feature>
<sequence>MLNELWSWFQYNFWLSVACLVAGAIAISPFLASRSFRKRFFRSNYDIEHIGFIVLVVALLVIGLYDRFGAGSGA</sequence>
<dbReference type="Proteomes" id="UP001429984">
    <property type="component" value="Unassembled WGS sequence"/>
</dbReference>
<organism evidence="2 3">
    <name type="scientific">Lysobacter niastensis</name>
    <dbReference type="NCBI Taxonomy" id="380629"/>
    <lineage>
        <taxon>Bacteria</taxon>
        <taxon>Pseudomonadati</taxon>
        <taxon>Pseudomonadota</taxon>
        <taxon>Gammaproteobacteria</taxon>
        <taxon>Lysobacterales</taxon>
        <taxon>Lysobacteraceae</taxon>
        <taxon>Lysobacter</taxon>
    </lineage>
</organism>
<keyword evidence="1" id="KW-0812">Transmembrane</keyword>
<gene>
    <name evidence="2" type="ORF">IU514_07995</name>
</gene>
<reference evidence="2 3" key="1">
    <citation type="submission" date="2020-11" db="EMBL/GenBank/DDBJ databases">
        <title>Draft Genome Sequence and Secondary Metabolite Biosynthetic Potential of the Lysobacter niastensis Type strain DSM 18481.</title>
        <authorList>
            <person name="Turrini P."/>
            <person name="Artuso I."/>
            <person name="Tescari M."/>
            <person name="Lugli G.A."/>
            <person name="Frangipani E."/>
            <person name="Ventura M."/>
            <person name="Visca P."/>
        </authorList>
    </citation>
    <scope>NUCLEOTIDE SEQUENCE [LARGE SCALE GENOMIC DNA]</scope>
    <source>
        <strain evidence="2 3">DSM 18481</strain>
    </source>
</reference>
<feature type="transmembrane region" description="Helical" evidence="1">
    <location>
        <begin position="45"/>
        <end position="65"/>
    </location>
</feature>
<proteinExistence type="predicted"/>
<protein>
    <submittedName>
        <fullName evidence="2">Uncharacterized protein</fullName>
    </submittedName>
</protein>
<dbReference type="EMBL" id="JADLZT010000004">
    <property type="protein sequence ID" value="MBF6023968.1"/>
    <property type="molecule type" value="Genomic_DNA"/>
</dbReference>
<evidence type="ECO:0000313" key="3">
    <source>
        <dbReference type="Proteomes" id="UP001429984"/>
    </source>
</evidence>
<name>A0ABS0B588_9GAMM</name>
<accession>A0ABS0B588</accession>
<evidence type="ECO:0000256" key="1">
    <source>
        <dbReference type="SAM" id="Phobius"/>
    </source>
</evidence>
<dbReference type="RefSeq" id="WP_194930577.1">
    <property type="nucleotide sequence ID" value="NZ_JADLZT010000004.1"/>
</dbReference>
<keyword evidence="1" id="KW-1133">Transmembrane helix</keyword>
<comment type="caution">
    <text evidence="2">The sequence shown here is derived from an EMBL/GenBank/DDBJ whole genome shotgun (WGS) entry which is preliminary data.</text>
</comment>
<keyword evidence="3" id="KW-1185">Reference proteome</keyword>